<protein>
    <submittedName>
        <fullName evidence="1">Uncharacterized protein</fullName>
    </submittedName>
</protein>
<dbReference type="AlphaFoldDB" id="A0A6C0BFU4"/>
<dbReference type="EMBL" id="MN739156">
    <property type="protein sequence ID" value="QHS91205.1"/>
    <property type="molecule type" value="Genomic_DNA"/>
</dbReference>
<reference evidence="1" key="1">
    <citation type="journal article" date="2020" name="Nature">
        <title>Giant virus diversity and host interactions through global metagenomics.</title>
        <authorList>
            <person name="Schulz F."/>
            <person name="Roux S."/>
            <person name="Paez-Espino D."/>
            <person name="Jungbluth S."/>
            <person name="Walsh D.A."/>
            <person name="Denef V.J."/>
            <person name="McMahon K.D."/>
            <person name="Konstantinidis K.T."/>
            <person name="Eloe-Fadrosh E.A."/>
            <person name="Kyrpides N.C."/>
            <person name="Woyke T."/>
        </authorList>
    </citation>
    <scope>NUCLEOTIDE SEQUENCE</scope>
    <source>
        <strain evidence="1">GVMAG-M-3300013004-44</strain>
    </source>
</reference>
<evidence type="ECO:0000313" key="1">
    <source>
        <dbReference type="EMBL" id="QHS91205.1"/>
    </source>
</evidence>
<sequence length="265" mass="30866">MGHAPSTPSLSFQFVLNKEEANQLLQEAEQRDLYLAECRDNRANSKARRSCTYAANHVSFDDGQHYQQWLQDAIPALPLRLRTDLRSIRIIPLMYSADGGMPHTRPYDMICVPHLKHLESMSTLTHELWHVHQRNFQPTWKSIFAELGWTEWTGKLPPSLEENRRYNPDTIDSPLWIYQNKWVPLPIFTDISNPVLGNVDIWFYHVEQKYHAKNIPASLALEFPDLPSSAYEHPRELTAYLLAEPQKYRHTKAWKIITSLMSGCE</sequence>
<organism evidence="1">
    <name type="scientific">viral metagenome</name>
    <dbReference type="NCBI Taxonomy" id="1070528"/>
    <lineage>
        <taxon>unclassified sequences</taxon>
        <taxon>metagenomes</taxon>
        <taxon>organismal metagenomes</taxon>
    </lineage>
</organism>
<proteinExistence type="predicted"/>
<accession>A0A6C0BFU4</accession>
<name>A0A6C0BFU4_9ZZZZ</name>